<evidence type="ECO:0000256" key="7">
    <source>
        <dbReference type="ARBA" id="ARBA00023277"/>
    </source>
</evidence>
<dbReference type="GO" id="GO:0046872">
    <property type="term" value="F:metal ion binding"/>
    <property type="evidence" value="ECO:0007669"/>
    <property type="project" value="UniProtKB-KW"/>
</dbReference>
<comment type="cofactor">
    <cofactor evidence="1">
        <name>Mn(2+)</name>
        <dbReference type="ChEBI" id="CHEBI:29035"/>
    </cofactor>
</comment>
<evidence type="ECO:0000256" key="8">
    <source>
        <dbReference type="ARBA" id="ARBA00023295"/>
    </source>
</evidence>
<accession>A0A2B1K704</accession>
<dbReference type="GO" id="GO:0004553">
    <property type="term" value="F:hydrolase activity, hydrolyzing O-glycosyl compounds"/>
    <property type="evidence" value="ECO:0007669"/>
    <property type="project" value="InterPro"/>
</dbReference>
<dbReference type="AlphaFoldDB" id="A0A2B1K704"/>
<keyword evidence="4 12" id="KW-0378">Hydrolase</keyword>
<dbReference type="PRINTS" id="PR00732">
    <property type="entry name" value="GLHYDRLASE4"/>
</dbReference>
<evidence type="ECO:0000256" key="4">
    <source>
        <dbReference type="ARBA" id="ARBA00022801"/>
    </source>
</evidence>
<dbReference type="InterPro" id="IPR053715">
    <property type="entry name" value="GH4_Enzyme_sf"/>
</dbReference>
<dbReference type="InterPro" id="IPR036291">
    <property type="entry name" value="NAD(P)-bd_dom_sf"/>
</dbReference>
<keyword evidence="7" id="KW-0119">Carbohydrate metabolism</keyword>
<keyword evidence="8 12" id="KW-0326">Glycosidase</keyword>
<evidence type="ECO:0000256" key="3">
    <source>
        <dbReference type="ARBA" id="ARBA00022723"/>
    </source>
</evidence>
<gene>
    <name evidence="14" type="ORF">COJ50_24620</name>
</gene>
<feature type="binding site" evidence="9">
    <location>
        <position position="148"/>
    </location>
    <ligand>
        <name>substrate</name>
    </ligand>
</feature>
<feature type="site" description="Increases basicity of active site Tyr" evidence="11">
    <location>
        <position position="110"/>
    </location>
</feature>
<dbReference type="InterPro" id="IPR001088">
    <property type="entry name" value="Glyco_hydro_4"/>
</dbReference>
<comment type="similarity">
    <text evidence="2 12">Belongs to the glycosyl hydrolase 4 family.</text>
</comment>
<evidence type="ECO:0000256" key="2">
    <source>
        <dbReference type="ARBA" id="ARBA00010141"/>
    </source>
</evidence>
<dbReference type="RefSeq" id="WP_098542084.1">
    <property type="nucleotide sequence ID" value="NZ_NUYN01000044.1"/>
</dbReference>
<evidence type="ECO:0000256" key="9">
    <source>
        <dbReference type="PIRSR" id="PIRSR601088-2"/>
    </source>
</evidence>
<keyword evidence="10" id="KW-0170">Cobalt</keyword>
<dbReference type="Pfam" id="PF02056">
    <property type="entry name" value="Glyco_hydro_4"/>
    <property type="match status" value="1"/>
</dbReference>
<dbReference type="CDD" id="cd05297">
    <property type="entry name" value="GH4_alpha_glucosidase_galactosidase"/>
    <property type="match status" value="1"/>
</dbReference>
<proteinExistence type="inferred from homology"/>
<dbReference type="EMBL" id="NUYN01000044">
    <property type="protein sequence ID" value="PFN19129.1"/>
    <property type="molecule type" value="Genomic_DNA"/>
</dbReference>
<feature type="domain" description="Glycosyl hydrolase family 4 C-terminal" evidence="13">
    <location>
        <begin position="194"/>
        <end position="405"/>
    </location>
</feature>
<dbReference type="InterPro" id="IPR015955">
    <property type="entry name" value="Lactate_DH/Glyco_Ohase_4_C"/>
</dbReference>
<keyword evidence="5 12" id="KW-0520">NAD</keyword>
<dbReference type="PANTHER" id="PTHR32092:SF6">
    <property type="entry name" value="ALPHA-GALACTOSIDASE"/>
    <property type="match status" value="1"/>
</dbReference>
<evidence type="ECO:0000259" key="13">
    <source>
        <dbReference type="Pfam" id="PF11975"/>
    </source>
</evidence>
<organism evidence="14 15">
    <name type="scientific">Bacillus cereus</name>
    <dbReference type="NCBI Taxonomy" id="1396"/>
    <lineage>
        <taxon>Bacteria</taxon>
        <taxon>Bacillati</taxon>
        <taxon>Bacillota</taxon>
        <taxon>Bacilli</taxon>
        <taxon>Bacillales</taxon>
        <taxon>Bacillaceae</taxon>
        <taxon>Bacillus</taxon>
        <taxon>Bacillus cereus group</taxon>
    </lineage>
</organism>
<dbReference type="Proteomes" id="UP000225182">
    <property type="component" value="Unassembled WGS sequence"/>
</dbReference>
<evidence type="ECO:0000256" key="5">
    <source>
        <dbReference type="ARBA" id="ARBA00023027"/>
    </source>
</evidence>
<feature type="binding site" evidence="10">
    <location>
        <position position="169"/>
    </location>
    <ligand>
        <name>Mn(2+)</name>
        <dbReference type="ChEBI" id="CHEBI:29035"/>
    </ligand>
</feature>
<sequence>MSKITFIGAGSTVFAKNVLGDCMLVPALEGFEFALYDIDLQRLKDSENMLTNLKENLNKNIQIKAYLDRKEALKDAKYVINAIQVGGYKPSTVIDFEIPKKYGLQQTIADTVGIGGIFRNLRTIPVLLDFAKDMEEVCPNALFLNYTNPMAVLTGVMNRFTAIKTVGLCHSVQSCTSELFKSLGLDSDGVQEKIAGINHMAWLLEVTRNGENLYPEIKRRAREKQKTKHHDMVRFELMDKFGYYVTESSEHNAEYHPYFIKSRYPELIEKYNIPLDEYPRRCEQQIKRWETMREELVNNKALDHVRSKEYGSGIIEAIETNIPFKFNGNILNTGRLISNLPEKACVEVTCIADRSGITPTYVGDLPEQLAALNRTNINTQLLTIEAAITCNREYIYQAAMLDPHTAAELSLDDIVSLCDDLIEAHGEWLPEFKKKEEITFNL</sequence>
<evidence type="ECO:0000256" key="6">
    <source>
        <dbReference type="ARBA" id="ARBA00023211"/>
    </source>
</evidence>
<dbReference type="NCBIfam" id="NF011657">
    <property type="entry name" value="PRK15076.1"/>
    <property type="match status" value="1"/>
</dbReference>
<reference evidence="14 15" key="1">
    <citation type="submission" date="2017-09" db="EMBL/GenBank/DDBJ databases">
        <title>Large-scale bioinformatics analysis of Bacillus genomes uncovers conserved roles of natural products in bacterial physiology.</title>
        <authorList>
            <consortium name="Agbiome Team Llc"/>
            <person name="Bleich R.M."/>
            <person name="Grubbs K.J."/>
            <person name="Santa Maria K.C."/>
            <person name="Allen S.E."/>
            <person name="Farag S."/>
            <person name="Shank E.A."/>
            <person name="Bowers A."/>
        </authorList>
    </citation>
    <scope>NUCLEOTIDE SEQUENCE [LARGE SCALE GENOMIC DNA]</scope>
    <source>
        <strain evidence="14 15">AFS076905</strain>
    </source>
</reference>
<evidence type="ECO:0000313" key="14">
    <source>
        <dbReference type="EMBL" id="PFN19129.1"/>
    </source>
</evidence>
<dbReference type="SUPFAM" id="SSF51735">
    <property type="entry name" value="NAD(P)-binding Rossmann-fold domains"/>
    <property type="match status" value="1"/>
</dbReference>
<name>A0A2B1K704_BACCE</name>
<keyword evidence="10" id="KW-0408">Iron</keyword>
<evidence type="ECO:0000256" key="10">
    <source>
        <dbReference type="PIRSR" id="PIRSR601088-3"/>
    </source>
</evidence>
<dbReference type="GO" id="GO:0005975">
    <property type="term" value="P:carbohydrate metabolic process"/>
    <property type="evidence" value="ECO:0007669"/>
    <property type="project" value="InterPro"/>
</dbReference>
<comment type="cofactor">
    <cofactor evidence="12">
        <name>NAD(+)</name>
        <dbReference type="ChEBI" id="CHEBI:57540"/>
    </cofactor>
    <text evidence="12">Binds 1 NAD(+) per subunit.</text>
</comment>
<dbReference type="InterPro" id="IPR019802">
    <property type="entry name" value="GlycHydrolase_4_CS"/>
</dbReference>
<feature type="binding site" evidence="10">
    <location>
        <position position="199"/>
    </location>
    <ligand>
        <name>Mn(2+)</name>
        <dbReference type="ChEBI" id="CHEBI:29035"/>
    </ligand>
</feature>
<dbReference type="GO" id="GO:0016616">
    <property type="term" value="F:oxidoreductase activity, acting on the CH-OH group of donors, NAD or NADP as acceptor"/>
    <property type="evidence" value="ECO:0007669"/>
    <property type="project" value="InterPro"/>
</dbReference>
<evidence type="ECO:0000256" key="11">
    <source>
        <dbReference type="PIRSR" id="PIRSR601088-4"/>
    </source>
</evidence>
<evidence type="ECO:0000256" key="1">
    <source>
        <dbReference type="ARBA" id="ARBA00001936"/>
    </source>
</evidence>
<comment type="caution">
    <text evidence="14">The sequence shown here is derived from an EMBL/GenBank/DDBJ whole genome shotgun (WGS) entry which is preliminary data.</text>
</comment>
<evidence type="ECO:0000313" key="15">
    <source>
        <dbReference type="Proteomes" id="UP000225182"/>
    </source>
</evidence>
<dbReference type="Pfam" id="PF11975">
    <property type="entry name" value="Glyco_hydro_4C"/>
    <property type="match status" value="1"/>
</dbReference>
<dbReference type="PROSITE" id="PS01324">
    <property type="entry name" value="GLYCOSYL_HYDROL_F4"/>
    <property type="match status" value="1"/>
</dbReference>
<dbReference type="PANTHER" id="PTHR32092">
    <property type="entry name" value="6-PHOSPHO-BETA-GLUCOSIDASE-RELATED"/>
    <property type="match status" value="1"/>
</dbReference>
<keyword evidence="6 10" id="KW-0464">Manganese</keyword>
<evidence type="ECO:0000256" key="12">
    <source>
        <dbReference type="RuleBase" id="RU361152"/>
    </source>
</evidence>
<keyword evidence="10" id="KW-0533">Nickel</keyword>
<dbReference type="SUPFAM" id="SSF56327">
    <property type="entry name" value="LDH C-terminal domain-like"/>
    <property type="match status" value="1"/>
</dbReference>
<protein>
    <submittedName>
        <fullName evidence="14">Alpha-glucosidase/alpha-galactosidase</fullName>
    </submittedName>
</protein>
<keyword evidence="3 10" id="KW-0479">Metal-binding</keyword>
<dbReference type="InterPro" id="IPR022616">
    <property type="entry name" value="Glyco_hydro_4_C"/>
</dbReference>
<dbReference type="Gene3D" id="3.90.1820.10">
    <property type="entry name" value="AglA-like glucosidase"/>
    <property type="match status" value="1"/>
</dbReference>